<gene>
    <name evidence="3" type="ORF">EDD34_0480</name>
</gene>
<evidence type="ECO:0000313" key="4">
    <source>
        <dbReference type="Proteomes" id="UP000280501"/>
    </source>
</evidence>
<reference evidence="3 4" key="1">
    <citation type="submission" date="2018-11" db="EMBL/GenBank/DDBJ databases">
        <title>Sequencing the genomes of 1000 actinobacteria strains.</title>
        <authorList>
            <person name="Klenk H.-P."/>
        </authorList>
    </citation>
    <scope>NUCLEOTIDE SEQUENCE [LARGE SCALE GENOMIC DNA]</scope>
    <source>
        <strain evidence="3 4">DSM 15700</strain>
    </source>
</reference>
<accession>A0A3N4Z1K3</accession>
<name>A0A3N4Z1K3_9MICO</name>
<dbReference type="AlphaFoldDB" id="A0A3N4Z1K3"/>
<evidence type="ECO:0000256" key="2">
    <source>
        <dbReference type="SAM" id="Phobius"/>
    </source>
</evidence>
<sequence>MIHEPHQILSDLAPAGPPDSAGLEQARAAFEWGRTQGAFSFSTDVENTAIMRSRMWTPRHAVALGVVGLLLAGVGATASFLNADRPTSDVAAPPVLFDPLRLPETCGQYFSMPEAVRVPVERWDELLDHAVTRPDVPITAPPTFEAVPVDCPDGVATAFFVDRENERAIAVLHGGSLPDAVDPETRTGPPEADGVDLRGTEAQELASPAGFRFIWWTEGGDRWYAQGNGVTRDDLVSALEGLELGSGEVSGAPRGYERVELPKAEAGTKQYQWMLWQGSVQDGRLSSGSPYVRVAWPALVPEEYAYLEGTGEFVEFDGGLATYFEDTTGVNANTFSWTKDGVRYSISDSDADLATMKQIARSMEPVDADDPRLRLDDWNYD</sequence>
<keyword evidence="2" id="KW-1133">Transmembrane helix</keyword>
<keyword evidence="2" id="KW-0472">Membrane</keyword>
<feature type="transmembrane region" description="Helical" evidence="2">
    <location>
        <begin position="61"/>
        <end position="81"/>
    </location>
</feature>
<protein>
    <submittedName>
        <fullName evidence="3">Uncharacterized protein</fullName>
    </submittedName>
</protein>
<evidence type="ECO:0000313" key="3">
    <source>
        <dbReference type="EMBL" id="RPF19908.1"/>
    </source>
</evidence>
<keyword evidence="2" id="KW-0812">Transmembrane</keyword>
<dbReference type="RefSeq" id="WP_123813140.1">
    <property type="nucleotide sequence ID" value="NZ_RKQZ01000001.1"/>
</dbReference>
<comment type="caution">
    <text evidence="3">The sequence shown here is derived from an EMBL/GenBank/DDBJ whole genome shotgun (WGS) entry which is preliminary data.</text>
</comment>
<evidence type="ECO:0000256" key="1">
    <source>
        <dbReference type="SAM" id="MobiDB-lite"/>
    </source>
</evidence>
<organism evidence="3 4">
    <name type="scientific">Myceligenerans xiligouense</name>
    <dbReference type="NCBI Taxonomy" id="253184"/>
    <lineage>
        <taxon>Bacteria</taxon>
        <taxon>Bacillati</taxon>
        <taxon>Actinomycetota</taxon>
        <taxon>Actinomycetes</taxon>
        <taxon>Micrococcales</taxon>
        <taxon>Promicromonosporaceae</taxon>
        <taxon>Myceligenerans</taxon>
    </lineage>
</organism>
<feature type="region of interest" description="Disordered" evidence="1">
    <location>
        <begin position="1"/>
        <end position="21"/>
    </location>
</feature>
<dbReference type="OrthoDB" id="4823886at2"/>
<keyword evidence="4" id="KW-1185">Reference proteome</keyword>
<dbReference type="Proteomes" id="UP000280501">
    <property type="component" value="Unassembled WGS sequence"/>
</dbReference>
<proteinExistence type="predicted"/>
<dbReference type="EMBL" id="RKQZ01000001">
    <property type="protein sequence ID" value="RPF19908.1"/>
    <property type="molecule type" value="Genomic_DNA"/>
</dbReference>